<name>A0ABX5XK97_9BACT</name>
<proteinExistence type="predicted"/>
<dbReference type="EMBL" id="CP036432">
    <property type="protein sequence ID" value="QDV82127.1"/>
    <property type="molecule type" value="Genomic_DNA"/>
</dbReference>
<accession>A0ABX5XK97</accession>
<keyword evidence="2" id="KW-1185">Reference proteome</keyword>
<dbReference type="Proteomes" id="UP000318081">
    <property type="component" value="Chromosome"/>
</dbReference>
<evidence type="ECO:0000313" key="2">
    <source>
        <dbReference type="Proteomes" id="UP000318081"/>
    </source>
</evidence>
<sequence length="43" mass="5249">MIAHKELSLSNHASVNDNKLNRAEFNFFRDRFALDWFRIKWIP</sequence>
<evidence type="ECO:0000313" key="1">
    <source>
        <dbReference type="EMBL" id="QDV82127.1"/>
    </source>
</evidence>
<organism evidence="1 2">
    <name type="scientific">Stieleria magnilauensis</name>
    <dbReference type="NCBI Taxonomy" id="2527963"/>
    <lineage>
        <taxon>Bacteria</taxon>
        <taxon>Pseudomonadati</taxon>
        <taxon>Planctomycetota</taxon>
        <taxon>Planctomycetia</taxon>
        <taxon>Pirellulales</taxon>
        <taxon>Pirellulaceae</taxon>
        <taxon>Stieleria</taxon>
    </lineage>
</organism>
<reference evidence="1 2" key="1">
    <citation type="submission" date="2019-02" db="EMBL/GenBank/DDBJ databases">
        <title>Deep-cultivation of Planctomycetes and their phenomic and genomic characterization uncovers novel biology.</title>
        <authorList>
            <person name="Wiegand S."/>
            <person name="Jogler M."/>
            <person name="Boedeker C."/>
            <person name="Pinto D."/>
            <person name="Vollmers J."/>
            <person name="Rivas-Marin E."/>
            <person name="Kohn T."/>
            <person name="Peeters S.H."/>
            <person name="Heuer A."/>
            <person name="Rast P."/>
            <person name="Oberbeckmann S."/>
            <person name="Bunk B."/>
            <person name="Jeske O."/>
            <person name="Meyerdierks A."/>
            <person name="Storesund J.E."/>
            <person name="Kallscheuer N."/>
            <person name="Luecker S."/>
            <person name="Lage O.M."/>
            <person name="Pohl T."/>
            <person name="Merkel B.J."/>
            <person name="Hornburger P."/>
            <person name="Mueller R.-W."/>
            <person name="Bruemmer F."/>
            <person name="Labrenz M."/>
            <person name="Spormann A.M."/>
            <person name="Op den Camp H."/>
            <person name="Overmann J."/>
            <person name="Amann R."/>
            <person name="Jetten M.S.M."/>
            <person name="Mascher T."/>
            <person name="Medema M.H."/>
            <person name="Devos D.P."/>
            <person name="Kaster A.-K."/>
            <person name="Ovreas L."/>
            <person name="Rohde M."/>
            <person name="Galperin M.Y."/>
            <person name="Jogler C."/>
        </authorList>
    </citation>
    <scope>NUCLEOTIDE SEQUENCE [LARGE SCALE GENOMIC DNA]</scope>
    <source>
        <strain evidence="1 2">TBK1r</strain>
    </source>
</reference>
<protein>
    <submittedName>
        <fullName evidence="1">Uncharacterized protein</fullName>
    </submittedName>
</protein>
<gene>
    <name evidence="1" type="ORF">TBK1r_10520</name>
</gene>